<feature type="region of interest" description="Disordered" evidence="1">
    <location>
        <begin position="1"/>
        <end position="47"/>
    </location>
</feature>
<reference evidence="2 3" key="1">
    <citation type="journal article" date="2021" name="Nat. Commun.">
        <title>Genetic determinants of endophytism in the Arabidopsis root mycobiome.</title>
        <authorList>
            <person name="Mesny F."/>
            <person name="Miyauchi S."/>
            <person name="Thiergart T."/>
            <person name="Pickel B."/>
            <person name="Atanasova L."/>
            <person name="Karlsson M."/>
            <person name="Huettel B."/>
            <person name="Barry K.W."/>
            <person name="Haridas S."/>
            <person name="Chen C."/>
            <person name="Bauer D."/>
            <person name="Andreopoulos W."/>
            <person name="Pangilinan J."/>
            <person name="LaButti K."/>
            <person name="Riley R."/>
            <person name="Lipzen A."/>
            <person name="Clum A."/>
            <person name="Drula E."/>
            <person name="Henrissat B."/>
            <person name="Kohler A."/>
            <person name="Grigoriev I.V."/>
            <person name="Martin F.M."/>
            <person name="Hacquard S."/>
        </authorList>
    </citation>
    <scope>NUCLEOTIDE SEQUENCE [LARGE SCALE GENOMIC DNA]</scope>
    <source>
        <strain evidence="2 3">MPI-CAGE-CH-0241</strain>
    </source>
</reference>
<name>A0A9P8WAY3_9HYPO</name>
<dbReference type="Proteomes" id="UP000777438">
    <property type="component" value="Unassembled WGS sequence"/>
</dbReference>
<keyword evidence="3" id="KW-1185">Reference proteome</keyword>
<dbReference type="EMBL" id="JAGPYM010000005">
    <property type="protein sequence ID" value="KAH6894490.1"/>
    <property type="molecule type" value="Genomic_DNA"/>
</dbReference>
<evidence type="ECO:0000313" key="3">
    <source>
        <dbReference type="Proteomes" id="UP000777438"/>
    </source>
</evidence>
<dbReference type="OrthoDB" id="5058264at2759"/>
<protein>
    <submittedName>
        <fullName evidence="2">Uncharacterized protein</fullName>
    </submittedName>
</protein>
<feature type="compositionally biased region" description="Polar residues" evidence="1">
    <location>
        <begin position="26"/>
        <end position="35"/>
    </location>
</feature>
<dbReference type="AlphaFoldDB" id="A0A9P8WAY3"/>
<proteinExistence type="predicted"/>
<comment type="caution">
    <text evidence="2">The sequence shown here is derived from an EMBL/GenBank/DDBJ whole genome shotgun (WGS) entry which is preliminary data.</text>
</comment>
<feature type="compositionally biased region" description="Polar residues" evidence="1">
    <location>
        <begin position="1"/>
        <end position="11"/>
    </location>
</feature>
<feature type="region of interest" description="Disordered" evidence="1">
    <location>
        <begin position="410"/>
        <end position="429"/>
    </location>
</feature>
<evidence type="ECO:0000313" key="2">
    <source>
        <dbReference type="EMBL" id="KAH6894490.1"/>
    </source>
</evidence>
<gene>
    <name evidence="2" type="ORF">B0T10DRAFT_590096</name>
</gene>
<accession>A0A9P8WAY3</accession>
<evidence type="ECO:0000256" key="1">
    <source>
        <dbReference type="SAM" id="MobiDB-lite"/>
    </source>
</evidence>
<sequence>MGSKTTNNRLDNQPGFDPESRPNPKVATSSASQGGSKFKEVTTPTQSLLMHPSSMLLEGLDESQLKVREAVPPELMLPNTLLPPQTMPKKPLPQVNLQDRLDEKSSLFGTQKDLELFEFGKHRAAIAGYMAPSYVLPGDEFLSALVPGNREADVKMEYDSLWLQVQLFWDLMLRLQPNPITADRVQVHHAVELMTDSAAGRLMAETRLDYDPETALQNVRELRRRLQTLELVLRSAMNTCGKDHKILCGCTIALKRYKDKQSLWSRLFGGDDKDTRESNRSFKVRDVACLLRLEDFLTHVSRDFERQVQRRAEDETLAMTAMGFMDKQIAGLICGKSIRSVGDLKKAWVNVLCNAGFRRAVAHEVGELVSEAVAFRKTWGVALHRDGCDQKVDRKPGLLRQLSMASLREASKDGKLPTPSPFRTMFKKS</sequence>
<organism evidence="2 3">
    <name type="scientific">Thelonectria olida</name>
    <dbReference type="NCBI Taxonomy" id="1576542"/>
    <lineage>
        <taxon>Eukaryota</taxon>
        <taxon>Fungi</taxon>
        <taxon>Dikarya</taxon>
        <taxon>Ascomycota</taxon>
        <taxon>Pezizomycotina</taxon>
        <taxon>Sordariomycetes</taxon>
        <taxon>Hypocreomycetidae</taxon>
        <taxon>Hypocreales</taxon>
        <taxon>Nectriaceae</taxon>
        <taxon>Thelonectria</taxon>
    </lineage>
</organism>